<evidence type="ECO:0000256" key="4">
    <source>
        <dbReference type="SAM" id="MobiDB-lite"/>
    </source>
</evidence>
<accession>A0ABQ0QIH0</accession>
<sequence>MHLPRHHHTQRKAQHVQRRSTHPTRVGLLIILSTLIFLADSFTNFEIATAVLYVSVVLIGAQFLSSQYLWCIACLCATMTIISLCITPHGNLHSGIINSALSITAIFATTLMATRMLKAVAAEHEARLQLIHLARVNTLGELSTSIAHEVKQPLTGIASSTSAALNWLSTTPPNIERARSALQRIATDATRTADTIERIRHMSRRSTPTFKAIQLTSLIQKIIDITDTDLTKNRITISVKNMYEDAIIKADDVQIQQVFINLIINAIAAINATNRLNGHITIIIESEDKHYVSLSISDNGIGISEDALSHIFEPFHTTRESGTGLGLAICRSIIEAHSGHIDAFCSEEQGTTFRFLLPTFARDQ</sequence>
<evidence type="ECO:0000256" key="5">
    <source>
        <dbReference type="SAM" id="Phobius"/>
    </source>
</evidence>
<protein>
    <recommendedName>
        <fullName evidence="2">histidine kinase</fullName>
        <ecNumber evidence="2">2.7.13.3</ecNumber>
    </recommendedName>
</protein>
<keyword evidence="7" id="KW-0418">Kinase</keyword>
<dbReference type="Pfam" id="PF02518">
    <property type="entry name" value="HATPase_c"/>
    <property type="match status" value="1"/>
</dbReference>
<keyword evidence="3" id="KW-0597">Phosphoprotein</keyword>
<evidence type="ECO:0000313" key="8">
    <source>
        <dbReference type="Proteomes" id="UP001062443"/>
    </source>
</evidence>
<proteinExistence type="predicted"/>
<dbReference type="SMART" id="SM00387">
    <property type="entry name" value="HATPase_c"/>
    <property type="match status" value="1"/>
</dbReference>
<dbReference type="SUPFAM" id="SSF47384">
    <property type="entry name" value="Homodimeric domain of signal transducing histidine kinase"/>
    <property type="match status" value="1"/>
</dbReference>
<dbReference type="RefSeq" id="WP_157070909.1">
    <property type="nucleotide sequence ID" value="NZ_BAQB01000011.1"/>
</dbReference>
<comment type="catalytic activity">
    <reaction evidence="1">
        <text>ATP + protein L-histidine = ADP + protein N-phospho-L-histidine.</text>
        <dbReference type="EC" id="2.7.13.3"/>
    </reaction>
</comment>
<dbReference type="GO" id="GO:0016301">
    <property type="term" value="F:kinase activity"/>
    <property type="evidence" value="ECO:0007669"/>
    <property type="project" value="UniProtKB-KW"/>
</dbReference>
<evidence type="ECO:0000256" key="3">
    <source>
        <dbReference type="ARBA" id="ARBA00022553"/>
    </source>
</evidence>
<dbReference type="InterPro" id="IPR036097">
    <property type="entry name" value="HisK_dim/P_sf"/>
</dbReference>
<dbReference type="PRINTS" id="PR00344">
    <property type="entry name" value="BCTRLSENSOR"/>
</dbReference>
<dbReference type="PANTHER" id="PTHR43065:SF42">
    <property type="entry name" value="TWO-COMPONENT SENSOR PPRA"/>
    <property type="match status" value="1"/>
</dbReference>
<gene>
    <name evidence="7" type="ORF">AA106556_0959</name>
</gene>
<feature type="region of interest" description="Disordered" evidence="4">
    <location>
        <begin position="1"/>
        <end position="20"/>
    </location>
</feature>
<dbReference type="EMBL" id="BAQB01000011">
    <property type="protein sequence ID" value="GBR45998.1"/>
    <property type="molecule type" value="Genomic_DNA"/>
</dbReference>
<dbReference type="CDD" id="cd00075">
    <property type="entry name" value="HATPase"/>
    <property type="match status" value="1"/>
</dbReference>
<dbReference type="SUPFAM" id="SSF55874">
    <property type="entry name" value="ATPase domain of HSP90 chaperone/DNA topoisomerase II/histidine kinase"/>
    <property type="match status" value="1"/>
</dbReference>
<dbReference type="CDD" id="cd00082">
    <property type="entry name" value="HisKA"/>
    <property type="match status" value="1"/>
</dbReference>
<dbReference type="InterPro" id="IPR003661">
    <property type="entry name" value="HisK_dim/P_dom"/>
</dbReference>
<keyword evidence="5" id="KW-1133">Transmembrane helix</keyword>
<dbReference type="Pfam" id="PF00512">
    <property type="entry name" value="HisKA"/>
    <property type="match status" value="1"/>
</dbReference>
<feature type="transmembrane region" description="Helical" evidence="5">
    <location>
        <begin position="21"/>
        <end position="39"/>
    </location>
</feature>
<reference evidence="7" key="1">
    <citation type="submission" date="2013-04" db="EMBL/GenBank/DDBJ databases">
        <title>The genome sequencing project of 58 acetic acid bacteria.</title>
        <authorList>
            <person name="Okamoto-Kainuma A."/>
            <person name="Ishikawa M."/>
            <person name="Umino S."/>
            <person name="Koizumi Y."/>
            <person name="Shiwa Y."/>
            <person name="Yoshikawa H."/>
            <person name="Matsutani M."/>
            <person name="Matsushita K."/>
        </authorList>
    </citation>
    <scope>NUCLEOTIDE SEQUENCE</scope>
    <source>
        <strain evidence="7">NBRC 106556</strain>
    </source>
</reference>
<keyword evidence="5" id="KW-0472">Membrane</keyword>
<evidence type="ECO:0000313" key="7">
    <source>
        <dbReference type="EMBL" id="GBR45998.1"/>
    </source>
</evidence>
<dbReference type="EC" id="2.7.13.3" evidence="2"/>
<dbReference type="Gene3D" id="3.30.565.10">
    <property type="entry name" value="Histidine kinase-like ATPase, C-terminal domain"/>
    <property type="match status" value="1"/>
</dbReference>
<feature type="transmembrane region" description="Helical" evidence="5">
    <location>
        <begin position="68"/>
        <end position="90"/>
    </location>
</feature>
<feature type="domain" description="Histidine kinase" evidence="6">
    <location>
        <begin position="145"/>
        <end position="361"/>
    </location>
</feature>
<organism evidence="7 8">
    <name type="scientific">Neokomagataea tanensis NBRC 106556</name>
    <dbReference type="NCBI Taxonomy" id="1223519"/>
    <lineage>
        <taxon>Bacteria</taxon>
        <taxon>Pseudomonadati</taxon>
        <taxon>Pseudomonadota</taxon>
        <taxon>Alphaproteobacteria</taxon>
        <taxon>Acetobacterales</taxon>
        <taxon>Acetobacteraceae</taxon>
        <taxon>Neokomagataea</taxon>
    </lineage>
</organism>
<keyword evidence="5" id="KW-0812">Transmembrane</keyword>
<dbReference type="SMART" id="SM00388">
    <property type="entry name" value="HisKA"/>
    <property type="match status" value="1"/>
</dbReference>
<comment type="caution">
    <text evidence="7">The sequence shown here is derived from an EMBL/GenBank/DDBJ whole genome shotgun (WGS) entry which is preliminary data.</text>
</comment>
<feature type="transmembrane region" description="Helical" evidence="5">
    <location>
        <begin position="96"/>
        <end position="117"/>
    </location>
</feature>
<dbReference type="InterPro" id="IPR005467">
    <property type="entry name" value="His_kinase_dom"/>
</dbReference>
<keyword evidence="7" id="KW-0808">Transferase</keyword>
<dbReference type="Gene3D" id="1.10.287.130">
    <property type="match status" value="1"/>
</dbReference>
<name>A0ABQ0QIH0_9PROT</name>
<dbReference type="Proteomes" id="UP001062443">
    <property type="component" value="Unassembled WGS sequence"/>
</dbReference>
<dbReference type="InterPro" id="IPR036890">
    <property type="entry name" value="HATPase_C_sf"/>
</dbReference>
<evidence type="ECO:0000256" key="1">
    <source>
        <dbReference type="ARBA" id="ARBA00000085"/>
    </source>
</evidence>
<dbReference type="InterPro" id="IPR003594">
    <property type="entry name" value="HATPase_dom"/>
</dbReference>
<evidence type="ECO:0000256" key="2">
    <source>
        <dbReference type="ARBA" id="ARBA00012438"/>
    </source>
</evidence>
<evidence type="ECO:0000259" key="6">
    <source>
        <dbReference type="PROSITE" id="PS50109"/>
    </source>
</evidence>
<dbReference type="PANTHER" id="PTHR43065">
    <property type="entry name" value="SENSOR HISTIDINE KINASE"/>
    <property type="match status" value="1"/>
</dbReference>
<dbReference type="PROSITE" id="PS50109">
    <property type="entry name" value="HIS_KIN"/>
    <property type="match status" value="1"/>
</dbReference>
<keyword evidence="8" id="KW-1185">Reference proteome</keyword>
<dbReference type="InterPro" id="IPR004358">
    <property type="entry name" value="Sig_transdc_His_kin-like_C"/>
</dbReference>